<dbReference type="RefSeq" id="WP_004899233.1">
    <property type="nucleotide sequence ID" value="NZ_BBTI01000003.1"/>
</dbReference>
<dbReference type="PANTHER" id="PTHR44051">
    <property type="entry name" value="GLUTATHIONE S-TRANSFERASE-RELATED"/>
    <property type="match status" value="1"/>
</dbReference>
<dbReference type="InterPro" id="IPR004045">
    <property type="entry name" value="Glutathione_S-Trfase_N"/>
</dbReference>
<proteinExistence type="predicted"/>
<dbReference type="PROSITE" id="PS50404">
    <property type="entry name" value="GST_NTER"/>
    <property type="match status" value="1"/>
</dbReference>
<sequence length="209" mass="23602">MALKLYTNQQSRGVVVEWLFLELGVEYERIELAYNTTMKAPEYLKINPFGKVPTLVDDTVVIYELGAICAYLTDKFAEKQLAPTLNDSKRGVYYRWLFFISGPWESLTVDQMRGVHIQPEQKMFVGYGDDQDAYHALIQGLDEAAPFLCGSQFTTADILVAASLFWQLKIGTLQSHPSITRYLDSVKQRSSYQNFLALMGEASADSATN</sequence>
<dbReference type="CDD" id="cd03046">
    <property type="entry name" value="GST_N_GTT1_like"/>
    <property type="match status" value="1"/>
</dbReference>
<dbReference type="InterPro" id="IPR036282">
    <property type="entry name" value="Glutathione-S-Trfase_C_sf"/>
</dbReference>
<evidence type="ECO:0000313" key="3">
    <source>
        <dbReference type="Proteomes" id="UP000018418"/>
    </source>
</evidence>
<reference evidence="2 3" key="1">
    <citation type="submission" date="2013-10" db="EMBL/GenBank/DDBJ databases">
        <title>The Genome Sequence of Acinetobacter brisouii CIP 110357.</title>
        <authorList>
            <consortium name="The Broad Institute Genomics Platform"/>
            <consortium name="The Broad Institute Genome Sequencing Center for Infectious Disease"/>
            <person name="Cerqueira G."/>
            <person name="Feldgarden M."/>
            <person name="Courvalin P."/>
            <person name="Grillot-Courvalin C."/>
            <person name="Clermont D."/>
            <person name="Rocha E."/>
            <person name="Yoon E.-J."/>
            <person name="Nemec A."/>
            <person name="Young S.K."/>
            <person name="Zeng Q."/>
            <person name="Gargeya S."/>
            <person name="Fitzgerald M."/>
            <person name="Abouelleil A."/>
            <person name="Alvarado L."/>
            <person name="Berlin A.M."/>
            <person name="Chapman S.B."/>
            <person name="Gainer-Dewar J."/>
            <person name="Goldberg J."/>
            <person name="Gnerre S."/>
            <person name="Griggs A."/>
            <person name="Gujja S."/>
            <person name="Hansen M."/>
            <person name="Howarth C."/>
            <person name="Imamovic A."/>
            <person name="Ireland A."/>
            <person name="Larimer J."/>
            <person name="McCowan C."/>
            <person name="Murphy C."/>
            <person name="Pearson M."/>
            <person name="Poon T.W."/>
            <person name="Priest M."/>
            <person name="Roberts A."/>
            <person name="Saif S."/>
            <person name="Shea T."/>
            <person name="Sykes S."/>
            <person name="Wortman J."/>
            <person name="Nusbaum C."/>
            <person name="Birren B."/>
        </authorList>
    </citation>
    <scope>NUCLEOTIDE SEQUENCE [LARGE SCALE GENOMIC DNA]</scope>
    <source>
        <strain evidence="2 3">CIP 110357</strain>
    </source>
</reference>
<dbReference type="SFLD" id="SFLDG01150">
    <property type="entry name" value="Main.1:_Beta-like"/>
    <property type="match status" value="1"/>
</dbReference>
<evidence type="ECO:0000259" key="1">
    <source>
        <dbReference type="PROSITE" id="PS50404"/>
    </source>
</evidence>
<dbReference type="SFLD" id="SFLDG00358">
    <property type="entry name" value="Main_(cytGST)"/>
    <property type="match status" value="1"/>
</dbReference>
<gene>
    <name evidence="2" type="ORF">P255_00251</name>
</gene>
<dbReference type="CDD" id="cd03207">
    <property type="entry name" value="GST_C_8"/>
    <property type="match status" value="1"/>
</dbReference>
<protein>
    <recommendedName>
        <fullName evidence="1">GST N-terminal domain-containing protein</fullName>
    </recommendedName>
</protein>
<dbReference type="PANTHER" id="PTHR44051:SF8">
    <property type="entry name" value="GLUTATHIONE S-TRANSFERASE GSTA"/>
    <property type="match status" value="1"/>
</dbReference>
<dbReference type="Gene3D" id="3.40.30.10">
    <property type="entry name" value="Glutaredoxin"/>
    <property type="match status" value="1"/>
</dbReference>
<dbReference type="InterPro" id="IPR040079">
    <property type="entry name" value="Glutathione_S-Trfase"/>
</dbReference>
<dbReference type="AlphaFoldDB" id="V2VWH7"/>
<feature type="domain" description="GST N-terminal" evidence="1">
    <location>
        <begin position="1"/>
        <end position="80"/>
    </location>
</feature>
<organism evidence="2 3">
    <name type="scientific">Acinetobacter brisouii CIP 110357</name>
    <dbReference type="NCBI Taxonomy" id="1341683"/>
    <lineage>
        <taxon>Bacteria</taxon>
        <taxon>Pseudomonadati</taxon>
        <taxon>Pseudomonadota</taxon>
        <taxon>Gammaproteobacteria</taxon>
        <taxon>Moraxellales</taxon>
        <taxon>Moraxellaceae</taxon>
        <taxon>Acinetobacter</taxon>
    </lineage>
</organism>
<dbReference type="Pfam" id="PF02798">
    <property type="entry name" value="GST_N"/>
    <property type="match status" value="1"/>
</dbReference>
<dbReference type="Proteomes" id="UP000018418">
    <property type="component" value="Unassembled WGS sequence"/>
</dbReference>
<dbReference type="PATRIC" id="fig|1341683.3.peg.246"/>
<comment type="caution">
    <text evidence="2">The sequence shown here is derived from an EMBL/GenBank/DDBJ whole genome shotgun (WGS) entry which is preliminary data.</text>
</comment>
<dbReference type="InterPro" id="IPR036249">
    <property type="entry name" value="Thioredoxin-like_sf"/>
</dbReference>
<dbReference type="SUPFAM" id="SSF47616">
    <property type="entry name" value="GST C-terminal domain-like"/>
    <property type="match status" value="1"/>
</dbReference>
<name>V2VWH7_9GAMM</name>
<accession>V2VWH7</accession>
<dbReference type="Gene3D" id="1.20.1050.10">
    <property type="match status" value="1"/>
</dbReference>
<dbReference type="SUPFAM" id="SSF52833">
    <property type="entry name" value="Thioredoxin-like"/>
    <property type="match status" value="1"/>
</dbReference>
<dbReference type="OrthoDB" id="5740960at2"/>
<evidence type="ECO:0000313" key="2">
    <source>
        <dbReference type="EMBL" id="ESK52109.1"/>
    </source>
</evidence>
<dbReference type="STRING" id="396323.VH98_00575"/>
<dbReference type="EMBL" id="AYEU01000003">
    <property type="protein sequence ID" value="ESK52109.1"/>
    <property type="molecule type" value="Genomic_DNA"/>
</dbReference>
<keyword evidence="3" id="KW-1185">Reference proteome</keyword>
<dbReference type="HOGENOM" id="CLU_011226_6_4_6"/>
<dbReference type="SFLD" id="SFLDS00019">
    <property type="entry name" value="Glutathione_Transferase_(cytos"/>
    <property type="match status" value="1"/>
</dbReference>